<organism evidence="1 2">
    <name type="scientific">Porites lobata</name>
    <dbReference type="NCBI Taxonomy" id="104759"/>
    <lineage>
        <taxon>Eukaryota</taxon>
        <taxon>Metazoa</taxon>
        <taxon>Cnidaria</taxon>
        <taxon>Anthozoa</taxon>
        <taxon>Hexacorallia</taxon>
        <taxon>Scleractinia</taxon>
        <taxon>Fungiina</taxon>
        <taxon>Poritidae</taxon>
        <taxon>Porites</taxon>
    </lineage>
</organism>
<evidence type="ECO:0000313" key="1">
    <source>
        <dbReference type="EMBL" id="CAH3159351.1"/>
    </source>
</evidence>
<feature type="non-terminal residue" evidence="1">
    <location>
        <position position="114"/>
    </location>
</feature>
<dbReference type="EMBL" id="CALNXK010000113">
    <property type="protein sequence ID" value="CAH3159351.1"/>
    <property type="molecule type" value="Genomic_DNA"/>
</dbReference>
<sequence>MSFAETVVSTTFARDIAGGSASRTLNTAASSTPSLTQITVVGTGRTQDTSTTAPDAKVYKGYVNPHEATSVLPTRLEEGTVSRPSQLEERVKKQRKILIELAQDIHHGSKVSKL</sequence>
<accession>A0ABN8QBN9</accession>
<comment type="caution">
    <text evidence="1">The sequence shown here is derived from an EMBL/GenBank/DDBJ whole genome shotgun (WGS) entry which is preliminary data.</text>
</comment>
<evidence type="ECO:0000313" key="2">
    <source>
        <dbReference type="Proteomes" id="UP001159405"/>
    </source>
</evidence>
<reference evidence="1 2" key="1">
    <citation type="submission" date="2022-05" db="EMBL/GenBank/DDBJ databases">
        <authorList>
            <consortium name="Genoscope - CEA"/>
            <person name="William W."/>
        </authorList>
    </citation>
    <scope>NUCLEOTIDE SEQUENCE [LARGE SCALE GENOMIC DNA]</scope>
</reference>
<gene>
    <name evidence="1" type="ORF">PLOB_00003633</name>
</gene>
<name>A0ABN8QBN9_9CNID</name>
<dbReference type="Proteomes" id="UP001159405">
    <property type="component" value="Unassembled WGS sequence"/>
</dbReference>
<protein>
    <submittedName>
        <fullName evidence="1">Uncharacterized protein</fullName>
    </submittedName>
</protein>
<proteinExistence type="predicted"/>
<keyword evidence="2" id="KW-1185">Reference proteome</keyword>